<dbReference type="InterPro" id="IPR014729">
    <property type="entry name" value="Rossmann-like_a/b/a_fold"/>
</dbReference>
<comment type="caution">
    <text evidence="2">The sequence shown here is derived from an EMBL/GenBank/DDBJ whole genome shotgun (WGS) entry which is preliminary data.</text>
</comment>
<proteinExistence type="predicted"/>
<keyword evidence="3" id="KW-1185">Reference proteome</keyword>
<dbReference type="Proteomes" id="UP001317191">
    <property type="component" value="Unassembled WGS sequence"/>
</dbReference>
<evidence type="ECO:0000313" key="3">
    <source>
        <dbReference type="Proteomes" id="UP001317191"/>
    </source>
</evidence>
<dbReference type="EC" id="6.3.4.20" evidence="2"/>
<dbReference type="GO" id="GO:0016874">
    <property type="term" value="F:ligase activity"/>
    <property type="evidence" value="ECO:0007669"/>
    <property type="project" value="UniProtKB-KW"/>
</dbReference>
<organism evidence="2 3">
    <name type="scientific">Flavobacterium luminosum</name>
    <dbReference type="NCBI Taxonomy" id="2949086"/>
    <lineage>
        <taxon>Bacteria</taxon>
        <taxon>Pseudomonadati</taxon>
        <taxon>Bacteroidota</taxon>
        <taxon>Flavobacteriia</taxon>
        <taxon>Flavobacteriales</taxon>
        <taxon>Flavobacteriaceae</taxon>
        <taxon>Flavobacterium</taxon>
    </lineage>
</organism>
<dbReference type="Gene3D" id="3.40.50.620">
    <property type="entry name" value="HUPs"/>
    <property type="match status" value="1"/>
</dbReference>
<reference evidence="2 3" key="1">
    <citation type="submission" date="2022-05" db="EMBL/GenBank/DDBJ databases">
        <title>Flavobacterium sp., isolated from activated sludge.</title>
        <authorList>
            <person name="Ran Q."/>
        </authorList>
    </citation>
    <scope>NUCLEOTIDE SEQUENCE [LARGE SCALE GENOMIC DNA]</scope>
    <source>
        <strain evidence="2 3">HXWNR70</strain>
    </source>
</reference>
<gene>
    <name evidence="2" type="ORF">NAT50_03800</name>
</gene>
<sequence>MEPILLLWTSGWDSTFRLLQIILIEKKTVQPIYIIDRKRKSLQHELKALENIQAKIKEQFPTNAALILPIRFEEKDSLVKNDEILTGYNKFNSKVKIGSQYIWLAEFCKMYDLKDVEMSFDKDSSLNSFGNIFEKNYSTISRSEATDLELYDTIDTVFKYFKFPIFHLSKSETLQIVKENNWYEIMKLTWFCHNPKKNQPCGKCNPCKNTSKDGLGFRIPLINRMKGHIKILKNRIKSIFN</sequence>
<dbReference type="EMBL" id="JAMLJM010000002">
    <property type="protein sequence ID" value="MCL9808475.1"/>
    <property type="molecule type" value="Genomic_DNA"/>
</dbReference>
<keyword evidence="1" id="KW-0671">Queuosine biosynthesis</keyword>
<keyword evidence="2" id="KW-0436">Ligase</keyword>
<dbReference type="Pfam" id="PF06508">
    <property type="entry name" value="QueC"/>
    <property type="match status" value="1"/>
</dbReference>
<evidence type="ECO:0000256" key="1">
    <source>
        <dbReference type="ARBA" id="ARBA00022785"/>
    </source>
</evidence>
<evidence type="ECO:0000313" key="2">
    <source>
        <dbReference type="EMBL" id="MCL9808475.1"/>
    </source>
</evidence>
<protein>
    <submittedName>
        <fullName evidence="2">7-cyano-7-deazaguanine synthase</fullName>
        <ecNumber evidence="2">6.3.4.20</ecNumber>
    </submittedName>
</protein>
<dbReference type="InterPro" id="IPR018317">
    <property type="entry name" value="QueC"/>
</dbReference>
<name>A0ABT0TLV4_9FLAO</name>
<accession>A0ABT0TLV4</accession>
<dbReference type="RefSeq" id="WP_250591664.1">
    <property type="nucleotide sequence ID" value="NZ_JAMLJM010000002.1"/>
</dbReference>